<keyword evidence="2" id="KW-1185">Reference proteome</keyword>
<gene>
    <name evidence="1" type="ORF">EVAR_59146_1</name>
</gene>
<evidence type="ECO:0000313" key="2">
    <source>
        <dbReference type="Proteomes" id="UP000299102"/>
    </source>
</evidence>
<sequence>MITGIIKFEKCLNGVKSVCCVHTLKGRTREGREAPTMQSPRVEYKFIRGVNPSKPNSPAPSPYESPPSTQYVPSVFVEPFILHSMTSRRK</sequence>
<accession>A0A4C1Z957</accession>
<evidence type="ECO:0000313" key="1">
    <source>
        <dbReference type="EMBL" id="GBP85126.1"/>
    </source>
</evidence>
<dbReference type="AlphaFoldDB" id="A0A4C1Z957"/>
<comment type="caution">
    <text evidence="1">The sequence shown here is derived from an EMBL/GenBank/DDBJ whole genome shotgun (WGS) entry which is preliminary data.</text>
</comment>
<reference evidence="1 2" key="1">
    <citation type="journal article" date="2019" name="Commun. Biol.">
        <title>The bagworm genome reveals a unique fibroin gene that provides high tensile strength.</title>
        <authorList>
            <person name="Kono N."/>
            <person name="Nakamura H."/>
            <person name="Ohtoshi R."/>
            <person name="Tomita M."/>
            <person name="Numata K."/>
            <person name="Arakawa K."/>
        </authorList>
    </citation>
    <scope>NUCLEOTIDE SEQUENCE [LARGE SCALE GENOMIC DNA]</scope>
</reference>
<dbReference type="Proteomes" id="UP000299102">
    <property type="component" value="Unassembled WGS sequence"/>
</dbReference>
<name>A0A4C1Z957_EUMVA</name>
<organism evidence="1 2">
    <name type="scientific">Eumeta variegata</name>
    <name type="common">Bagworm moth</name>
    <name type="synonym">Eumeta japonica</name>
    <dbReference type="NCBI Taxonomy" id="151549"/>
    <lineage>
        <taxon>Eukaryota</taxon>
        <taxon>Metazoa</taxon>
        <taxon>Ecdysozoa</taxon>
        <taxon>Arthropoda</taxon>
        <taxon>Hexapoda</taxon>
        <taxon>Insecta</taxon>
        <taxon>Pterygota</taxon>
        <taxon>Neoptera</taxon>
        <taxon>Endopterygota</taxon>
        <taxon>Lepidoptera</taxon>
        <taxon>Glossata</taxon>
        <taxon>Ditrysia</taxon>
        <taxon>Tineoidea</taxon>
        <taxon>Psychidae</taxon>
        <taxon>Oiketicinae</taxon>
        <taxon>Eumeta</taxon>
    </lineage>
</organism>
<dbReference type="EMBL" id="BGZK01001717">
    <property type="protein sequence ID" value="GBP85126.1"/>
    <property type="molecule type" value="Genomic_DNA"/>
</dbReference>
<proteinExistence type="predicted"/>
<protein>
    <submittedName>
        <fullName evidence="1">Uncharacterized protein</fullName>
    </submittedName>
</protein>